<dbReference type="InterPro" id="IPR002716">
    <property type="entry name" value="PIN_dom"/>
</dbReference>
<dbReference type="SUPFAM" id="SSF88723">
    <property type="entry name" value="PIN domain-like"/>
    <property type="match status" value="1"/>
</dbReference>
<dbReference type="EMBL" id="CP032509">
    <property type="protein sequence ID" value="AZN70106.1"/>
    <property type="molecule type" value="Genomic_DNA"/>
</dbReference>
<evidence type="ECO:0000256" key="8">
    <source>
        <dbReference type="HAMAP-Rule" id="MF_00265"/>
    </source>
</evidence>
<evidence type="ECO:0000256" key="7">
    <source>
        <dbReference type="ARBA" id="ARBA00038093"/>
    </source>
</evidence>
<dbReference type="OrthoDB" id="32625at2"/>
<dbReference type="CDD" id="cd09871">
    <property type="entry name" value="PIN_MtVapC28-VapC30-like"/>
    <property type="match status" value="1"/>
</dbReference>
<name>A0A3Q8XLG9_9HYPH</name>
<dbReference type="Pfam" id="PF01850">
    <property type="entry name" value="PIN"/>
    <property type="match status" value="1"/>
</dbReference>
<dbReference type="HAMAP" id="MF_00265">
    <property type="entry name" value="VapC_Nob1"/>
    <property type="match status" value="1"/>
</dbReference>
<feature type="binding site" evidence="8">
    <location>
        <position position="100"/>
    </location>
    <ligand>
        <name>Mg(2+)</name>
        <dbReference type="ChEBI" id="CHEBI:18420"/>
    </ligand>
</feature>
<evidence type="ECO:0000256" key="6">
    <source>
        <dbReference type="ARBA" id="ARBA00022842"/>
    </source>
</evidence>
<keyword evidence="5 8" id="KW-0378">Hydrolase</keyword>
<accession>A0A3Q8XLG9</accession>
<dbReference type="RefSeq" id="WP_126006949.1">
    <property type="nucleotide sequence ID" value="NZ_CP032509.1"/>
</dbReference>
<evidence type="ECO:0000313" key="11">
    <source>
        <dbReference type="Proteomes" id="UP000268192"/>
    </source>
</evidence>
<comment type="cofactor">
    <cofactor evidence="1 8">
        <name>Mg(2+)</name>
        <dbReference type="ChEBI" id="CHEBI:18420"/>
    </cofactor>
</comment>
<dbReference type="PANTHER" id="PTHR33653:SF1">
    <property type="entry name" value="RIBONUCLEASE VAPC2"/>
    <property type="match status" value="1"/>
</dbReference>
<dbReference type="Gene3D" id="3.40.50.1010">
    <property type="entry name" value="5'-nuclease"/>
    <property type="match status" value="1"/>
</dbReference>
<dbReference type="GO" id="GO:0090729">
    <property type="term" value="F:toxin activity"/>
    <property type="evidence" value="ECO:0007669"/>
    <property type="project" value="UniProtKB-KW"/>
</dbReference>
<dbReference type="Proteomes" id="UP000268192">
    <property type="component" value="Chromosome"/>
</dbReference>
<dbReference type="InterPro" id="IPR050556">
    <property type="entry name" value="Type_II_TA_system_RNase"/>
</dbReference>
<evidence type="ECO:0000259" key="9">
    <source>
        <dbReference type="Pfam" id="PF01850"/>
    </source>
</evidence>
<keyword evidence="6 8" id="KW-0460">Magnesium</keyword>
<dbReference type="KEGG" id="abaw:D5400_01430"/>
<dbReference type="GO" id="GO:0016787">
    <property type="term" value="F:hydrolase activity"/>
    <property type="evidence" value="ECO:0007669"/>
    <property type="project" value="UniProtKB-KW"/>
</dbReference>
<dbReference type="GO" id="GO:0000287">
    <property type="term" value="F:magnesium ion binding"/>
    <property type="evidence" value="ECO:0007669"/>
    <property type="project" value="UniProtKB-UniRule"/>
</dbReference>
<evidence type="ECO:0000256" key="3">
    <source>
        <dbReference type="ARBA" id="ARBA00022722"/>
    </source>
</evidence>
<dbReference type="InterPro" id="IPR029060">
    <property type="entry name" value="PIN-like_dom_sf"/>
</dbReference>
<gene>
    <name evidence="8" type="primary">vapC</name>
    <name evidence="10" type="ORF">D5400_01430</name>
</gene>
<sequence length="130" mass="14297">MIVDASALLAIILGEDEKAEFEEVLAVMDGDLSISPVNYVEAFVRLSRLDRQDCIIALDHLIEAAGIRIEPVTEAHAHLARQAHVTYGKGNHPARLNLGDCFAYALSKAERLPLLFKGDDFRQTDIKAAL</sequence>
<organism evidence="10 11">
    <name type="scientific">Georhizobium profundi</name>
    <dbReference type="NCBI Taxonomy" id="2341112"/>
    <lineage>
        <taxon>Bacteria</taxon>
        <taxon>Pseudomonadati</taxon>
        <taxon>Pseudomonadota</taxon>
        <taxon>Alphaproteobacteria</taxon>
        <taxon>Hyphomicrobiales</taxon>
        <taxon>Rhizobiaceae</taxon>
        <taxon>Georhizobium</taxon>
    </lineage>
</organism>
<protein>
    <recommendedName>
        <fullName evidence="8">Ribonuclease VapC</fullName>
        <shortName evidence="8">RNase VapC</shortName>
        <ecNumber evidence="8">3.1.-.-</ecNumber>
    </recommendedName>
    <alternativeName>
        <fullName evidence="8">Toxin VapC</fullName>
    </alternativeName>
</protein>
<keyword evidence="11" id="KW-1185">Reference proteome</keyword>
<dbReference type="GO" id="GO:0004540">
    <property type="term" value="F:RNA nuclease activity"/>
    <property type="evidence" value="ECO:0007669"/>
    <property type="project" value="InterPro"/>
</dbReference>
<feature type="binding site" evidence="8">
    <location>
        <position position="4"/>
    </location>
    <ligand>
        <name>Mg(2+)</name>
        <dbReference type="ChEBI" id="CHEBI:18420"/>
    </ligand>
</feature>
<dbReference type="EC" id="3.1.-.-" evidence="8"/>
<evidence type="ECO:0000313" key="10">
    <source>
        <dbReference type="EMBL" id="AZN70106.1"/>
    </source>
</evidence>
<evidence type="ECO:0000256" key="4">
    <source>
        <dbReference type="ARBA" id="ARBA00022723"/>
    </source>
</evidence>
<dbReference type="PANTHER" id="PTHR33653">
    <property type="entry name" value="RIBONUCLEASE VAPC2"/>
    <property type="match status" value="1"/>
</dbReference>
<keyword evidence="3 8" id="KW-0540">Nuclease</keyword>
<keyword evidence="8" id="KW-0800">Toxin</keyword>
<comment type="function">
    <text evidence="8">Toxic component of a toxin-antitoxin (TA) system. An RNase.</text>
</comment>
<keyword evidence="4 8" id="KW-0479">Metal-binding</keyword>
<feature type="domain" description="PIN" evidence="9">
    <location>
        <begin position="1"/>
        <end position="126"/>
    </location>
</feature>
<proteinExistence type="inferred from homology"/>
<dbReference type="AlphaFoldDB" id="A0A3Q8XLG9"/>
<evidence type="ECO:0000256" key="1">
    <source>
        <dbReference type="ARBA" id="ARBA00001946"/>
    </source>
</evidence>
<evidence type="ECO:0000256" key="5">
    <source>
        <dbReference type="ARBA" id="ARBA00022801"/>
    </source>
</evidence>
<comment type="similarity">
    <text evidence="7 8">Belongs to the PINc/VapC protein family.</text>
</comment>
<dbReference type="InterPro" id="IPR022907">
    <property type="entry name" value="VapC_family"/>
</dbReference>
<keyword evidence="2 8" id="KW-1277">Toxin-antitoxin system</keyword>
<evidence type="ECO:0000256" key="2">
    <source>
        <dbReference type="ARBA" id="ARBA00022649"/>
    </source>
</evidence>
<reference evidence="10 11" key="1">
    <citation type="submission" date="2018-09" db="EMBL/GenBank/DDBJ databases">
        <title>Marinorhizobium profundi gen. nov., sp. nov., isolated from a deep-sea sediment sample from the New Britain Trench and proposal of Marinorhizobiaceae fam. nov. in the order Rhizobiales of the class Alphaproteobacteria.</title>
        <authorList>
            <person name="Cao J."/>
        </authorList>
    </citation>
    <scope>NUCLEOTIDE SEQUENCE [LARGE SCALE GENOMIC DNA]</scope>
    <source>
        <strain evidence="10 11">WS11</strain>
    </source>
</reference>